<keyword evidence="4" id="KW-0808">Transferase</keyword>
<protein>
    <recommendedName>
        <fullName evidence="2">histidine kinase</fullName>
        <ecNumber evidence="2">2.7.13.3</ecNumber>
    </recommendedName>
</protein>
<feature type="transmembrane region" description="Helical" evidence="9">
    <location>
        <begin position="102"/>
        <end position="126"/>
    </location>
</feature>
<keyword evidence="9" id="KW-0812">Transmembrane</keyword>
<dbReference type="EMBL" id="WHNZ01000017">
    <property type="protein sequence ID" value="NOV00340.1"/>
    <property type="molecule type" value="Genomic_DNA"/>
</dbReference>
<dbReference type="InterPro" id="IPR003594">
    <property type="entry name" value="HATPase_dom"/>
</dbReference>
<keyword evidence="6 11" id="KW-0418">Kinase</keyword>
<dbReference type="InterPro" id="IPR004358">
    <property type="entry name" value="Sig_transdc_His_kin-like_C"/>
</dbReference>
<evidence type="ECO:0000256" key="7">
    <source>
        <dbReference type="ARBA" id="ARBA00022840"/>
    </source>
</evidence>
<organism evidence="11 12">
    <name type="scientific">Paenibacillus planticolens</name>
    <dbReference type="NCBI Taxonomy" id="2654976"/>
    <lineage>
        <taxon>Bacteria</taxon>
        <taxon>Bacillati</taxon>
        <taxon>Bacillota</taxon>
        <taxon>Bacilli</taxon>
        <taxon>Bacillales</taxon>
        <taxon>Paenibacillaceae</taxon>
        <taxon>Paenibacillus</taxon>
    </lineage>
</organism>
<keyword evidence="3" id="KW-0597">Phosphoprotein</keyword>
<dbReference type="Gene3D" id="3.30.565.10">
    <property type="entry name" value="Histidine kinase-like ATPase, C-terminal domain"/>
    <property type="match status" value="1"/>
</dbReference>
<accession>A0ABX1ZJR8</accession>
<gene>
    <name evidence="11" type="ORF">GC097_09965</name>
</gene>
<keyword evidence="9" id="KW-0472">Membrane</keyword>
<dbReference type="SUPFAM" id="SSF55874">
    <property type="entry name" value="ATPase domain of HSP90 chaperone/DNA topoisomerase II/histidine kinase"/>
    <property type="match status" value="1"/>
</dbReference>
<comment type="caution">
    <text evidence="11">The sequence shown here is derived from an EMBL/GenBank/DDBJ whole genome shotgun (WGS) entry which is preliminary data.</text>
</comment>
<keyword evidence="5" id="KW-0547">Nucleotide-binding</keyword>
<dbReference type="SMART" id="SM00387">
    <property type="entry name" value="HATPase_c"/>
    <property type="match status" value="1"/>
</dbReference>
<dbReference type="PROSITE" id="PS50109">
    <property type="entry name" value="HIS_KIN"/>
    <property type="match status" value="1"/>
</dbReference>
<dbReference type="EC" id="2.7.13.3" evidence="2"/>
<evidence type="ECO:0000256" key="9">
    <source>
        <dbReference type="SAM" id="Phobius"/>
    </source>
</evidence>
<feature type="transmembrane region" description="Helical" evidence="9">
    <location>
        <begin position="65"/>
        <end position="90"/>
    </location>
</feature>
<keyword evidence="7" id="KW-0067">ATP-binding</keyword>
<feature type="transmembrane region" description="Helical" evidence="9">
    <location>
        <begin position="28"/>
        <end position="45"/>
    </location>
</feature>
<evidence type="ECO:0000256" key="6">
    <source>
        <dbReference type="ARBA" id="ARBA00022777"/>
    </source>
</evidence>
<proteinExistence type="predicted"/>
<keyword evidence="9" id="KW-1133">Transmembrane helix</keyword>
<comment type="catalytic activity">
    <reaction evidence="1">
        <text>ATP + protein L-histidine = ADP + protein N-phospho-L-histidine.</text>
        <dbReference type="EC" id="2.7.13.3"/>
    </reaction>
</comment>
<dbReference type="InterPro" id="IPR005467">
    <property type="entry name" value="His_kinase_dom"/>
</dbReference>
<evidence type="ECO:0000256" key="4">
    <source>
        <dbReference type="ARBA" id="ARBA00022679"/>
    </source>
</evidence>
<evidence type="ECO:0000256" key="1">
    <source>
        <dbReference type="ARBA" id="ARBA00000085"/>
    </source>
</evidence>
<name>A0ABX1ZJR8_9BACL</name>
<dbReference type="PANTHER" id="PTHR43065">
    <property type="entry name" value="SENSOR HISTIDINE KINASE"/>
    <property type="match status" value="1"/>
</dbReference>
<feature type="transmembrane region" description="Helical" evidence="9">
    <location>
        <begin position="132"/>
        <end position="152"/>
    </location>
</feature>
<evidence type="ECO:0000256" key="3">
    <source>
        <dbReference type="ARBA" id="ARBA00022553"/>
    </source>
</evidence>
<dbReference type="Proteomes" id="UP000618579">
    <property type="component" value="Unassembled WGS sequence"/>
</dbReference>
<dbReference type="PRINTS" id="PR00344">
    <property type="entry name" value="BCTRLSENSOR"/>
</dbReference>
<evidence type="ECO:0000256" key="2">
    <source>
        <dbReference type="ARBA" id="ARBA00012438"/>
    </source>
</evidence>
<sequence length="450" mass="51089">MIFTFIVLWLITIILIVNNPHNESTRWVALVTFCGGTGGFARAAIENFLPYLSDHGLMSSSIEATFYRIYSIGSFTNTYGLPYSYLIFCLCYSELFGNKLKLMLKVTLFCPVILMFFITPLTPAIAHNYKVAILWVAPYIIAGSCFLLFTYIKETNPFSKKRRLLTNLIALPPVLFQLLSNYIFRLFQFNEVWRLNAIMMFFLFVLFIIFIIKFDFFGVQLKFERRRIDSTLKAVTSGTSFLNHAIKNEVGKVNILAENIKYLTMGSRDDEIDSNASQILSSTTHLLSMIDRIQHQIQDVKLIKNKVSVSAILHECVLTNESLFKKFNIAVEEHYAMTPDIQCDQIHVKEVINNLIVNAVDAMKAGGLLRIETLESRSQVCILVKDSGGGISKHDLDHIFDPFYTTKLNSKNYGLGLSYCFNVIQKHGGRIEIFSEQGYGATIKISLPAA</sequence>
<feature type="transmembrane region" description="Helical" evidence="9">
    <location>
        <begin position="6"/>
        <end position="21"/>
    </location>
</feature>
<dbReference type="InterPro" id="IPR036890">
    <property type="entry name" value="HATPase_C_sf"/>
</dbReference>
<keyword evidence="8" id="KW-0902">Two-component regulatory system</keyword>
<reference evidence="11 12" key="1">
    <citation type="submission" date="2019-10" db="EMBL/GenBank/DDBJ databases">
        <title>Description of Paenibacillus pedi sp. nov.</title>
        <authorList>
            <person name="Carlier A."/>
            <person name="Qi S."/>
        </authorList>
    </citation>
    <scope>NUCLEOTIDE SEQUENCE [LARGE SCALE GENOMIC DNA]</scope>
    <source>
        <strain evidence="11 12">LMG 31457</strain>
    </source>
</reference>
<feature type="domain" description="Histidine kinase" evidence="10">
    <location>
        <begin position="241"/>
        <end position="450"/>
    </location>
</feature>
<evidence type="ECO:0000259" key="10">
    <source>
        <dbReference type="PROSITE" id="PS50109"/>
    </source>
</evidence>
<evidence type="ECO:0000256" key="8">
    <source>
        <dbReference type="ARBA" id="ARBA00023012"/>
    </source>
</evidence>
<evidence type="ECO:0000313" key="12">
    <source>
        <dbReference type="Proteomes" id="UP000618579"/>
    </source>
</evidence>
<feature type="transmembrane region" description="Helical" evidence="9">
    <location>
        <begin position="164"/>
        <end position="184"/>
    </location>
</feature>
<dbReference type="Pfam" id="PF02518">
    <property type="entry name" value="HATPase_c"/>
    <property type="match status" value="1"/>
</dbReference>
<keyword evidence="12" id="KW-1185">Reference proteome</keyword>
<feature type="transmembrane region" description="Helical" evidence="9">
    <location>
        <begin position="196"/>
        <end position="217"/>
    </location>
</feature>
<evidence type="ECO:0000256" key="5">
    <source>
        <dbReference type="ARBA" id="ARBA00022741"/>
    </source>
</evidence>
<dbReference type="PANTHER" id="PTHR43065:SF10">
    <property type="entry name" value="PEROXIDE STRESS-ACTIVATED HISTIDINE KINASE MAK3"/>
    <property type="match status" value="1"/>
</dbReference>
<evidence type="ECO:0000313" key="11">
    <source>
        <dbReference type="EMBL" id="NOV00340.1"/>
    </source>
</evidence>
<dbReference type="GO" id="GO:0016301">
    <property type="term" value="F:kinase activity"/>
    <property type="evidence" value="ECO:0007669"/>
    <property type="project" value="UniProtKB-KW"/>
</dbReference>